<dbReference type="Proteomes" id="UP001432180">
    <property type="component" value="Chromosome"/>
</dbReference>
<name>A0ABZ0S561_9GAMM</name>
<dbReference type="EMBL" id="CP121472">
    <property type="protein sequence ID" value="WPL15492.1"/>
    <property type="molecule type" value="Genomic_DNA"/>
</dbReference>
<keyword evidence="2" id="KW-1185">Reference proteome</keyword>
<evidence type="ECO:0000313" key="1">
    <source>
        <dbReference type="EMBL" id="WPL15492.1"/>
    </source>
</evidence>
<gene>
    <name evidence="1" type="primary">dsrN</name>
    <name evidence="1" type="ORF">Thiowin_00391</name>
</gene>
<organism evidence="1 2">
    <name type="scientific">Thiorhodovibrio winogradskyi</name>
    <dbReference type="NCBI Taxonomy" id="77007"/>
    <lineage>
        <taxon>Bacteria</taxon>
        <taxon>Pseudomonadati</taxon>
        <taxon>Pseudomonadota</taxon>
        <taxon>Gammaproteobacteria</taxon>
        <taxon>Chromatiales</taxon>
        <taxon>Chromatiaceae</taxon>
        <taxon>Thiorhodovibrio</taxon>
    </lineage>
</organism>
<proteinExistence type="predicted"/>
<dbReference type="Gene3D" id="2.60.300.12">
    <property type="entry name" value="HesB-like domain"/>
    <property type="match status" value="1"/>
</dbReference>
<reference evidence="1 2" key="1">
    <citation type="journal article" date="2023" name="Microorganisms">
        <title>Thiorhodovibrio frisius and Trv. litoralis spp. nov., Two Novel Members from a Clade of Fastidious Purple Sulfur Bacteria That Exhibit Unique Red-Shifted Light-Harvesting Capabilities.</title>
        <authorList>
            <person name="Methner A."/>
            <person name="Kuzyk S.B."/>
            <person name="Petersen J."/>
            <person name="Bauer S."/>
            <person name="Brinkmann H."/>
            <person name="Sichau K."/>
            <person name="Wanner G."/>
            <person name="Wolf J."/>
            <person name="Neumann-Schaal M."/>
            <person name="Henke P."/>
            <person name="Tank M."/>
            <person name="Sproer C."/>
            <person name="Bunk B."/>
            <person name="Overmann J."/>
        </authorList>
    </citation>
    <scope>NUCLEOTIDE SEQUENCE [LARGE SCALE GENOMIC DNA]</scope>
    <source>
        <strain evidence="1 2">DSM 6702</strain>
    </source>
</reference>
<sequence length="104" mass="11312">MFKVTPTAAEQVAKAAQEGGTEGLSLRLAAVQNPDGSIDYRMGFDELSEEDIRFTSEGVDIVMAPEFVPLLDTAVMDFVTLDDGEQHFIFLNPKDTTCKPPSDA</sequence>
<protein>
    <submittedName>
        <fullName evidence="1">Intracellular sulfur oxidation protein DsrN</fullName>
    </submittedName>
</protein>
<accession>A0ABZ0S561</accession>
<evidence type="ECO:0000313" key="2">
    <source>
        <dbReference type="Proteomes" id="UP001432180"/>
    </source>
</evidence>
<dbReference type="RefSeq" id="WP_328986062.1">
    <property type="nucleotide sequence ID" value="NZ_CP121472.1"/>
</dbReference>
<dbReference type="SUPFAM" id="SSF89360">
    <property type="entry name" value="HesB-like domain"/>
    <property type="match status" value="1"/>
</dbReference>
<dbReference type="InterPro" id="IPR035903">
    <property type="entry name" value="HesB-like_dom_sf"/>
</dbReference>